<comment type="subcellular location">
    <subcellularLocation>
        <location evidence="1">Cell membrane</location>
        <topology evidence="1">Multi-pass membrane protein</topology>
    </subcellularLocation>
</comment>
<organism evidence="10 11">
    <name type="scientific">Raoultibacter massiliensis</name>
    <dbReference type="NCBI Taxonomy" id="1852371"/>
    <lineage>
        <taxon>Bacteria</taxon>
        <taxon>Bacillati</taxon>
        <taxon>Actinomycetota</taxon>
        <taxon>Coriobacteriia</taxon>
        <taxon>Eggerthellales</taxon>
        <taxon>Eggerthellaceae</taxon>
        <taxon>Raoultibacter</taxon>
    </lineage>
</organism>
<protein>
    <submittedName>
        <fullName evidence="10">MFS transporter</fullName>
    </submittedName>
</protein>
<sequence length="456" mass="47164">MTESTTILSAAGQPLPKRWLVIIATIWAGQAVSMITSYAAGYAAVWYITETTGSALMLAAATICAYLPQGLLSPFGGVIADKYNRKIVMIVADMSVGVVSLILGIFILLGKASFALIIVMIIVRSIGQAFHGPAMMAAMPLLVPEKHLLRINTLDQLLMSLASIGAPAFGIFLYTAIGFYSVMFLDFLGACVAVAGLALAKIPTIHDETTDNQHVLANMKDGWMALSANRGLMILIVGITIGMMAFAPLGAVFPLMTYSHFGGDGYAASIVEAAFGIGMVVGSIILMVWGGGKRLAGLMAVAAIIVGAATAACGLLSPNMYWVFVALCAVMAVGCGWFNGPLITLVQKNVPPEKNGRALGFTTAAIGLASPIGVAIGGVTAEAIGIAPFFLVDGILCLALGLLIYLPKSVRALDRTTAAGGLGTSNNPPTEASALQASEQAAEAAEQPAALPVEQR</sequence>
<evidence type="ECO:0000256" key="2">
    <source>
        <dbReference type="ARBA" id="ARBA00022448"/>
    </source>
</evidence>
<evidence type="ECO:0000256" key="1">
    <source>
        <dbReference type="ARBA" id="ARBA00004651"/>
    </source>
</evidence>
<dbReference type="Proteomes" id="UP001487305">
    <property type="component" value="Unassembled WGS sequence"/>
</dbReference>
<name>A0ABV1JGY9_9ACTN</name>
<dbReference type="InterPro" id="IPR020846">
    <property type="entry name" value="MFS_dom"/>
</dbReference>
<dbReference type="Gene3D" id="1.20.1250.20">
    <property type="entry name" value="MFS general substrate transporter like domains"/>
    <property type="match status" value="1"/>
</dbReference>
<feature type="transmembrane region" description="Helical" evidence="8">
    <location>
        <begin position="386"/>
        <end position="406"/>
    </location>
</feature>
<feature type="transmembrane region" description="Helical" evidence="8">
    <location>
        <begin position="157"/>
        <end position="177"/>
    </location>
</feature>
<dbReference type="RefSeq" id="WP_102373802.1">
    <property type="nucleotide sequence ID" value="NZ_JBBNOP010000010.1"/>
</dbReference>
<feature type="transmembrane region" description="Helical" evidence="8">
    <location>
        <begin position="114"/>
        <end position="136"/>
    </location>
</feature>
<feature type="transmembrane region" description="Helical" evidence="8">
    <location>
        <begin position="265"/>
        <end position="288"/>
    </location>
</feature>
<feature type="region of interest" description="Disordered" evidence="7">
    <location>
        <begin position="418"/>
        <end position="439"/>
    </location>
</feature>
<comment type="caution">
    <text evidence="10">The sequence shown here is derived from an EMBL/GenBank/DDBJ whole genome shotgun (WGS) entry which is preliminary data.</text>
</comment>
<feature type="transmembrane region" description="Helical" evidence="8">
    <location>
        <begin position="54"/>
        <end position="75"/>
    </location>
</feature>
<proteinExistence type="predicted"/>
<feature type="transmembrane region" description="Helical" evidence="8">
    <location>
        <begin position="232"/>
        <end position="253"/>
    </location>
</feature>
<dbReference type="PROSITE" id="PS50850">
    <property type="entry name" value="MFS"/>
    <property type="match status" value="1"/>
</dbReference>
<keyword evidence="4 8" id="KW-0812">Transmembrane</keyword>
<feature type="transmembrane region" description="Helical" evidence="8">
    <location>
        <begin position="87"/>
        <end position="108"/>
    </location>
</feature>
<keyword evidence="11" id="KW-1185">Reference proteome</keyword>
<feature type="transmembrane region" description="Helical" evidence="8">
    <location>
        <begin position="358"/>
        <end position="380"/>
    </location>
</feature>
<dbReference type="Pfam" id="PF05977">
    <property type="entry name" value="MFS_3"/>
    <property type="match status" value="1"/>
</dbReference>
<evidence type="ECO:0000256" key="8">
    <source>
        <dbReference type="SAM" id="Phobius"/>
    </source>
</evidence>
<evidence type="ECO:0000256" key="7">
    <source>
        <dbReference type="SAM" id="MobiDB-lite"/>
    </source>
</evidence>
<accession>A0ABV1JGY9</accession>
<dbReference type="PANTHER" id="PTHR23513:SF6">
    <property type="entry name" value="MAJOR FACILITATOR SUPERFAMILY ASSOCIATED DOMAIN-CONTAINING PROTEIN"/>
    <property type="match status" value="1"/>
</dbReference>
<feature type="transmembrane region" description="Helical" evidence="8">
    <location>
        <begin position="183"/>
        <end position="200"/>
    </location>
</feature>
<evidence type="ECO:0000256" key="4">
    <source>
        <dbReference type="ARBA" id="ARBA00022692"/>
    </source>
</evidence>
<feature type="transmembrane region" description="Helical" evidence="8">
    <location>
        <begin position="295"/>
        <end position="317"/>
    </location>
</feature>
<keyword evidence="6 8" id="KW-0472">Membrane</keyword>
<dbReference type="InterPro" id="IPR010290">
    <property type="entry name" value="TM_effector"/>
</dbReference>
<keyword evidence="5 8" id="KW-1133">Transmembrane helix</keyword>
<dbReference type="SUPFAM" id="SSF103473">
    <property type="entry name" value="MFS general substrate transporter"/>
    <property type="match status" value="1"/>
</dbReference>
<dbReference type="PANTHER" id="PTHR23513">
    <property type="entry name" value="INTEGRAL MEMBRANE EFFLUX PROTEIN-RELATED"/>
    <property type="match status" value="1"/>
</dbReference>
<feature type="domain" description="Major facilitator superfamily (MFS) profile" evidence="9">
    <location>
        <begin position="22"/>
        <end position="411"/>
    </location>
</feature>
<dbReference type="CDD" id="cd06173">
    <property type="entry name" value="MFS_MefA_like"/>
    <property type="match status" value="1"/>
</dbReference>
<keyword evidence="2" id="KW-0813">Transport</keyword>
<evidence type="ECO:0000313" key="11">
    <source>
        <dbReference type="Proteomes" id="UP001487305"/>
    </source>
</evidence>
<dbReference type="InterPro" id="IPR036259">
    <property type="entry name" value="MFS_trans_sf"/>
</dbReference>
<evidence type="ECO:0000313" key="10">
    <source>
        <dbReference type="EMBL" id="MEQ3363591.1"/>
    </source>
</evidence>
<gene>
    <name evidence="10" type="ORF">AAA083_11465</name>
</gene>
<reference evidence="10 11" key="1">
    <citation type="submission" date="2024-04" db="EMBL/GenBank/DDBJ databases">
        <title>Human intestinal bacterial collection.</title>
        <authorList>
            <person name="Pauvert C."/>
            <person name="Hitch T.C.A."/>
            <person name="Clavel T."/>
        </authorList>
    </citation>
    <scope>NUCLEOTIDE SEQUENCE [LARGE SCALE GENOMIC DNA]</scope>
    <source>
        <strain evidence="10 11">CLA-KB-H42</strain>
    </source>
</reference>
<feature type="transmembrane region" description="Helical" evidence="8">
    <location>
        <begin position="20"/>
        <end position="48"/>
    </location>
</feature>
<evidence type="ECO:0000256" key="3">
    <source>
        <dbReference type="ARBA" id="ARBA00022475"/>
    </source>
</evidence>
<evidence type="ECO:0000256" key="6">
    <source>
        <dbReference type="ARBA" id="ARBA00023136"/>
    </source>
</evidence>
<feature type="transmembrane region" description="Helical" evidence="8">
    <location>
        <begin position="323"/>
        <end position="346"/>
    </location>
</feature>
<keyword evidence="3" id="KW-1003">Cell membrane</keyword>
<dbReference type="EMBL" id="JBBNOP010000010">
    <property type="protein sequence ID" value="MEQ3363591.1"/>
    <property type="molecule type" value="Genomic_DNA"/>
</dbReference>
<evidence type="ECO:0000256" key="5">
    <source>
        <dbReference type="ARBA" id="ARBA00022989"/>
    </source>
</evidence>
<evidence type="ECO:0000259" key="9">
    <source>
        <dbReference type="PROSITE" id="PS50850"/>
    </source>
</evidence>